<evidence type="ECO:0000313" key="6">
    <source>
        <dbReference type="Proteomes" id="UP000595897"/>
    </source>
</evidence>
<dbReference type="KEGG" id="ahb:bsdtb5_34080"/>
<protein>
    <submittedName>
        <fullName evidence="5">AraC family transcriptional regulator</fullName>
    </submittedName>
</protein>
<evidence type="ECO:0000256" key="2">
    <source>
        <dbReference type="ARBA" id="ARBA00023125"/>
    </source>
</evidence>
<dbReference type="GO" id="GO:0003700">
    <property type="term" value="F:DNA-binding transcription factor activity"/>
    <property type="evidence" value="ECO:0007669"/>
    <property type="project" value="InterPro"/>
</dbReference>
<dbReference type="InterPro" id="IPR018062">
    <property type="entry name" value="HTH_AraC-typ_CS"/>
</dbReference>
<proteinExistence type="predicted"/>
<dbReference type="Pfam" id="PF12833">
    <property type="entry name" value="HTH_18"/>
    <property type="match status" value="1"/>
</dbReference>
<evidence type="ECO:0000259" key="4">
    <source>
        <dbReference type="PROSITE" id="PS01124"/>
    </source>
</evidence>
<dbReference type="SMART" id="SM00342">
    <property type="entry name" value="HTH_ARAC"/>
    <property type="match status" value="1"/>
</dbReference>
<keyword evidence="6" id="KW-1185">Reference proteome</keyword>
<dbReference type="InterPro" id="IPR018060">
    <property type="entry name" value="HTH_AraC"/>
</dbReference>
<dbReference type="SUPFAM" id="SSF51215">
    <property type="entry name" value="Regulatory protein AraC"/>
    <property type="match status" value="1"/>
</dbReference>
<dbReference type="InterPro" id="IPR003313">
    <property type="entry name" value="AraC-bd"/>
</dbReference>
<feature type="domain" description="HTH araC/xylS-type" evidence="4">
    <location>
        <begin position="196"/>
        <end position="294"/>
    </location>
</feature>
<dbReference type="AlphaFoldDB" id="A0A7R7ENL3"/>
<dbReference type="SUPFAM" id="SSF46689">
    <property type="entry name" value="Homeodomain-like"/>
    <property type="match status" value="1"/>
</dbReference>
<organism evidence="5 6">
    <name type="scientific">Anaeromicropila herbilytica</name>
    <dbReference type="NCBI Taxonomy" id="2785025"/>
    <lineage>
        <taxon>Bacteria</taxon>
        <taxon>Bacillati</taxon>
        <taxon>Bacillota</taxon>
        <taxon>Clostridia</taxon>
        <taxon>Lachnospirales</taxon>
        <taxon>Lachnospiraceae</taxon>
        <taxon>Anaeromicropila</taxon>
    </lineage>
</organism>
<dbReference type="RefSeq" id="WP_271713186.1">
    <property type="nucleotide sequence ID" value="NZ_AP024169.1"/>
</dbReference>
<accession>A0A7R7ENL3</accession>
<dbReference type="InterPro" id="IPR009057">
    <property type="entry name" value="Homeodomain-like_sf"/>
</dbReference>
<sequence>MNINEIILPKINSSLSSSKSNSLDNFLLKNIPHSISIDEPLPYVEAYNHITANFPYSYELSAFNCFCLLFTEYGSGTLTIDNILYTLSPNTAAFIHCSELHKIEIKQSPWNYKVFYIKGDSIPLLYRTFTKGQGNLLELPSESTIHNLIRNLYDSLEKKPEKLYLHSKYILDILLELIIERDRQNNATAPVPNYLRELKHRFDTCYQKNISLDELEKEYHVSKYRICHEFTKYFEAPPIQYLNQKRIEIAKEILLSTDKRIHEIGQLVGYENTNQFIRLFKQQTGITPLSFRKQLASSY</sequence>
<dbReference type="PROSITE" id="PS00041">
    <property type="entry name" value="HTH_ARAC_FAMILY_1"/>
    <property type="match status" value="1"/>
</dbReference>
<evidence type="ECO:0000256" key="3">
    <source>
        <dbReference type="ARBA" id="ARBA00023163"/>
    </source>
</evidence>
<keyword evidence="2" id="KW-0238">DNA-binding</keyword>
<dbReference type="PANTHER" id="PTHR43280">
    <property type="entry name" value="ARAC-FAMILY TRANSCRIPTIONAL REGULATOR"/>
    <property type="match status" value="1"/>
</dbReference>
<dbReference type="PANTHER" id="PTHR43280:SF28">
    <property type="entry name" value="HTH-TYPE TRANSCRIPTIONAL ACTIVATOR RHAS"/>
    <property type="match status" value="1"/>
</dbReference>
<dbReference type="PRINTS" id="PR00032">
    <property type="entry name" value="HTHARAC"/>
</dbReference>
<reference evidence="5 6" key="1">
    <citation type="submission" date="2020-11" db="EMBL/GenBank/DDBJ databases">
        <title>Draft genome sequencing of a Lachnospiraceae strain isolated from anoxic soil subjected to BSD treatment.</title>
        <authorList>
            <person name="Uek A."/>
            <person name="Tonouchi A."/>
        </authorList>
    </citation>
    <scope>NUCLEOTIDE SEQUENCE [LARGE SCALE GENOMIC DNA]</scope>
    <source>
        <strain evidence="5 6">TB5</strain>
    </source>
</reference>
<name>A0A7R7ENL3_9FIRM</name>
<keyword evidence="3" id="KW-0804">Transcription</keyword>
<dbReference type="Proteomes" id="UP000595897">
    <property type="component" value="Chromosome"/>
</dbReference>
<dbReference type="Pfam" id="PF02311">
    <property type="entry name" value="AraC_binding"/>
    <property type="match status" value="1"/>
</dbReference>
<evidence type="ECO:0000313" key="5">
    <source>
        <dbReference type="EMBL" id="BCN32113.1"/>
    </source>
</evidence>
<dbReference type="PROSITE" id="PS01124">
    <property type="entry name" value="HTH_ARAC_FAMILY_2"/>
    <property type="match status" value="1"/>
</dbReference>
<keyword evidence="1" id="KW-0805">Transcription regulation</keyword>
<dbReference type="EMBL" id="AP024169">
    <property type="protein sequence ID" value="BCN32113.1"/>
    <property type="molecule type" value="Genomic_DNA"/>
</dbReference>
<dbReference type="Gene3D" id="1.10.10.60">
    <property type="entry name" value="Homeodomain-like"/>
    <property type="match status" value="2"/>
</dbReference>
<gene>
    <name evidence="5" type="ORF">bsdtb5_34080</name>
</gene>
<dbReference type="InterPro" id="IPR037923">
    <property type="entry name" value="HTH-like"/>
</dbReference>
<evidence type="ECO:0000256" key="1">
    <source>
        <dbReference type="ARBA" id="ARBA00023015"/>
    </source>
</evidence>
<dbReference type="GO" id="GO:0043565">
    <property type="term" value="F:sequence-specific DNA binding"/>
    <property type="evidence" value="ECO:0007669"/>
    <property type="project" value="InterPro"/>
</dbReference>
<dbReference type="InterPro" id="IPR020449">
    <property type="entry name" value="Tscrpt_reg_AraC-type_HTH"/>
</dbReference>